<protein>
    <submittedName>
        <fullName evidence="3">Retrovirus-related Pol polyprotein from transposon TNT 1-94</fullName>
    </submittedName>
</protein>
<dbReference type="OrthoDB" id="1831671at2759"/>
<accession>A0A5B6WHR7</accession>
<evidence type="ECO:0000313" key="4">
    <source>
        <dbReference type="Proteomes" id="UP000325315"/>
    </source>
</evidence>
<dbReference type="Pfam" id="PF25597">
    <property type="entry name" value="SH3_retrovirus"/>
    <property type="match status" value="1"/>
</dbReference>
<proteinExistence type="predicted"/>
<feature type="region of interest" description="Disordered" evidence="1">
    <location>
        <begin position="121"/>
        <end position="142"/>
    </location>
</feature>
<organism evidence="3 4">
    <name type="scientific">Gossypium australe</name>
    <dbReference type="NCBI Taxonomy" id="47621"/>
    <lineage>
        <taxon>Eukaryota</taxon>
        <taxon>Viridiplantae</taxon>
        <taxon>Streptophyta</taxon>
        <taxon>Embryophyta</taxon>
        <taxon>Tracheophyta</taxon>
        <taxon>Spermatophyta</taxon>
        <taxon>Magnoliopsida</taxon>
        <taxon>eudicotyledons</taxon>
        <taxon>Gunneridae</taxon>
        <taxon>Pentapetalae</taxon>
        <taxon>rosids</taxon>
        <taxon>malvids</taxon>
        <taxon>Malvales</taxon>
        <taxon>Malvaceae</taxon>
        <taxon>Malvoideae</taxon>
        <taxon>Gossypium</taxon>
    </lineage>
</organism>
<keyword evidence="4" id="KW-1185">Reference proteome</keyword>
<comment type="caution">
    <text evidence="3">The sequence shown here is derived from an EMBL/GenBank/DDBJ whole genome shotgun (WGS) entry which is preliminary data.</text>
</comment>
<evidence type="ECO:0000313" key="3">
    <source>
        <dbReference type="EMBL" id="KAA3481421.1"/>
    </source>
</evidence>
<gene>
    <name evidence="3" type="ORF">EPI10_021789</name>
</gene>
<dbReference type="AlphaFoldDB" id="A0A5B6WHR7"/>
<evidence type="ECO:0000256" key="1">
    <source>
        <dbReference type="SAM" id="MobiDB-lite"/>
    </source>
</evidence>
<evidence type="ECO:0000259" key="2">
    <source>
        <dbReference type="Pfam" id="PF25597"/>
    </source>
</evidence>
<feature type="domain" description="Retroviral polymerase SH3-like" evidence="2">
    <location>
        <begin position="19"/>
        <end position="46"/>
    </location>
</feature>
<sequence length="178" mass="19038">MNRSTIILEFLAAAVFHTSKHNGYYCLTPDGKVIVSRHVIFDEQRFLSASLLVTATSSSIQGVTFVPIVAVSSSLTSVPDHQSFLVLLSSLGPDLASVDNGQSDSGSTSSDLQVRVDTEAIKPPSSSSVSPPNPVNPPTNTHAMVTRSKAEFFKPKIFTAEAVDFKPCSIMEALVQPE</sequence>
<reference evidence="4" key="1">
    <citation type="journal article" date="2019" name="Plant Biotechnol. J.">
        <title>Genome sequencing of the Australian wild diploid species Gossypium australe highlights disease resistance and delayed gland morphogenesis.</title>
        <authorList>
            <person name="Cai Y."/>
            <person name="Cai X."/>
            <person name="Wang Q."/>
            <person name="Wang P."/>
            <person name="Zhang Y."/>
            <person name="Cai C."/>
            <person name="Xu Y."/>
            <person name="Wang K."/>
            <person name="Zhou Z."/>
            <person name="Wang C."/>
            <person name="Geng S."/>
            <person name="Li B."/>
            <person name="Dong Q."/>
            <person name="Hou Y."/>
            <person name="Wang H."/>
            <person name="Ai P."/>
            <person name="Liu Z."/>
            <person name="Yi F."/>
            <person name="Sun M."/>
            <person name="An G."/>
            <person name="Cheng J."/>
            <person name="Zhang Y."/>
            <person name="Shi Q."/>
            <person name="Xie Y."/>
            <person name="Shi X."/>
            <person name="Chang Y."/>
            <person name="Huang F."/>
            <person name="Chen Y."/>
            <person name="Hong S."/>
            <person name="Mi L."/>
            <person name="Sun Q."/>
            <person name="Zhang L."/>
            <person name="Zhou B."/>
            <person name="Peng R."/>
            <person name="Zhang X."/>
            <person name="Liu F."/>
        </authorList>
    </citation>
    <scope>NUCLEOTIDE SEQUENCE [LARGE SCALE GENOMIC DNA]</scope>
    <source>
        <strain evidence="4">cv. PA1801</strain>
    </source>
</reference>
<dbReference type="EMBL" id="SMMG02000003">
    <property type="protein sequence ID" value="KAA3481421.1"/>
    <property type="molecule type" value="Genomic_DNA"/>
</dbReference>
<name>A0A5B6WHR7_9ROSI</name>
<dbReference type="Proteomes" id="UP000325315">
    <property type="component" value="Unassembled WGS sequence"/>
</dbReference>
<dbReference type="InterPro" id="IPR057670">
    <property type="entry name" value="SH3_retrovirus"/>
</dbReference>